<comment type="caution">
    <text evidence="2">The sequence shown here is derived from an EMBL/GenBank/DDBJ whole genome shotgun (WGS) entry which is preliminary data.</text>
</comment>
<name>A0A081N104_9GAMM</name>
<proteinExistence type="predicted"/>
<organism evidence="2 3">
    <name type="scientific">Endozoicomonas numazuensis</name>
    <dbReference type="NCBI Taxonomy" id="1137799"/>
    <lineage>
        <taxon>Bacteria</taxon>
        <taxon>Pseudomonadati</taxon>
        <taxon>Pseudomonadota</taxon>
        <taxon>Gammaproteobacteria</taxon>
        <taxon>Oceanospirillales</taxon>
        <taxon>Endozoicomonadaceae</taxon>
        <taxon>Endozoicomonas</taxon>
    </lineage>
</organism>
<evidence type="ECO:0000313" key="2">
    <source>
        <dbReference type="EMBL" id="KEQ12127.1"/>
    </source>
</evidence>
<accession>A0A081N104</accession>
<keyword evidence="3" id="KW-1185">Reference proteome</keyword>
<sequence length="130" mass="15069">MSQKKTEGLLDELERLRSLLKEEKDRSDHLNQHIPVLTDLADQEDSRQTVAVLNVKGDYQQSHPQPPTLSPVIHSGVSESELKSRLRKQARLFIQEIIDEELVRVEAQLNRELNHYLDHLLDQMPENLSD</sequence>
<evidence type="ECO:0000256" key="1">
    <source>
        <dbReference type="SAM" id="Coils"/>
    </source>
</evidence>
<dbReference type="AlphaFoldDB" id="A0A081N104"/>
<gene>
    <name evidence="2" type="ORF">GZ78_28245</name>
</gene>
<dbReference type="OrthoDB" id="6198180at2"/>
<keyword evidence="1" id="KW-0175">Coiled coil</keyword>
<feature type="coiled-coil region" evidence="1">
    <location>
        <begin position="3"/>
        <end position="33"/>
    </location>
</feature>
<dbReference type="RefSeq" id="WP_034843033.1">
    <property type="nucleotide sequence ID" value="NZ_JOKH01000011.1"/>
</dbReference>
<dbReference type="EMBL" id="JOKH01000011">
    <property type="protein sequence ID" value="KEQ12127.1"/>
    <property type="molecule type" value="Genomic_DNA"/>
</dbReference>
<protein>
    <submittedName>
        <fullName evidence="2">Uncharacterized protein</fullName>
    </submittedName>
</protein>
<reference evidence="2 3" key="1">
    <citation type="submission" date="2014-06" db="EMBL/GenBank/DDBJ databases">
        <title>Whole Genome Sequences of Three Symbiotic Endozoicomonas Bacteria.</title>
        <authorList>
            <person name="Neave M.J."/>
            <person name="Apprill A."/>
            <person name="Voolstra C.R."/>
        </authorList>
    </citation>
    <scope>NUCLEOTIDE SEQUENCE [LARGE SCALE GENOMIC DNA]</scope>
    <source>
        <strain evidence="2 3">DSM 25634</strain>
    </source>
</reference>
<evidence type="ECO:0000313" key="3">
    <source>
        <dbReference type="Proteomes" id="UP000028073"/>
    </source>
</evidence>
<dbReference type="STRING" id="1137799.GZ78_28245"/>
<dbReference type="Proteomes" id="UP000028073">
    <property type="component" value="Unassembled WGS sequence"/>
</dbReference>